<evidence type="ECO:0000256" key="1">
    <source>
        <dbReference type="SAM" id="MobiDB-lite"/>
    </source>
</evidence>
<evidence type="ECO:0000313" key="2">
    <source>
        <dbReference type="EMBL" id="PIY97128.1"/>
    </source>
</evidence>
<dbReference type="EMBL" id="PFMD01000012">
    <property type="protein sequence ID" value="PIY97128.1"/>
    <property type="molecule type" value="Genomic_DNA"/>
</dbReference>
<comment type="caution">
    <text evidence="2">The sequence shown here is derived from an EMBL/GenBank/DDBJ whole genome shotgun (WGS) entry which is preliminary data.</text>
</comment>
<protein>
    <submittedName>
        <fullName evidence="2">Uncharacterized protein</fullName>
    </submittedName>
</protein>
<gene>
    <name evidence="2" type="ORF">COY66_01075</name>
</gene>
<proteinExistence type="predicted"/>
<feature type="region of interest" description="Disordered" evidence="1">
    <location>
        <begin position="1"/>
        <end position="30"/>
    </location>
</feature>
<reference evidence="2 3" key="1">
    <citation type="submission" date="2017-09" db="EMBL/GenBank/DDBJ databases">
        <title>Depth-based differentiation of microbial function through sediment-hosted aquifers and enrichment of novel symbionts in the deep terrestrial subsurface.</title>
        <authorList>
            <person name="Probst A.J."/>
            <person name="Ladd B."/>
            <person name="Jarett J.K."/>
            <person name="Geller-Mcgrath D.E."/>
            <person name="Sieber C.M."/>
            <person name="Emerson J.B."/>
            <person name="Anantharaman K."/>
            <person name="Thomas B.C."/>
            <person name="Malmstrom R."/>
            <person name="Stieglmeier M."/>
            <person name="Klingl A."/>
            <person name="Woyke T."/>
            <person name="Ryan C.M."/>
            <person name="Banfield J.F."/>
        </authorList>
    </citation>
    <scope>NUCLEOTIDE SEQUENCE [LARGE SCALE GENOMIC DNA]</scope>
    <source>
        <strain evidence="2">CG_4_10_14_0_8_um_filter_42_10</strain>
    </source>
</reference>
<dbReference type="Proteomes" id="UP000230779">
    <property type="component" value="Unassembled WGS sequence"/>
</dbReference>
<accession>A0A2M7RK53</accession>
<name>A0A2M7RK53_9BACT</name>
<feature type="non-terminal residue" evidence="2">
    <location>
        <position position="1"/>
    </location>
</feature>
<feature type="compositionally biased region" description="Polar residues" evidence="1">
    <location>
        <begin position="7"/>
        <end position="24"/>
    </location>
</feature>
<organism evidence="2 3">
    <name type="scientific">Candidatus Kerfeldbacteria bacterium CG_4_10_14_0_8_um_filter_42_10</name>
    <dbReference type="NCBI Taxonomy" id="2014248"/>
    <lineage>
        <taxon>Bacteria</taxon>
        <taxon>Candidatus Kerfeldiibacteriota</taxon>
    </lineage>
</organism>
<evidence type="ECO:0000313" key="3">
    <source>
        <dbReference type="Proteomes" id="UP000230779"/>
    </source>
</evidence>
<dbReference type="AlphaFoldDB" id="A0A2M7RK53"/>
<sequence>HLVGEFTHSTYLTPPQHSQGAATSSPPPEGGSRVFRRFFVEARDFAEEVGFSPIHLFLSTGLLPHHADLRADLQLLEALRKKCNQEYGVFLNSCKITRILGCTLAKGIEQARNQIKHLWARGGNAKSPAKDNDSDAQLCHLTTKSKQVCAKGCEEQ</sequence>